<keyword evidence="3" id="KW-1185">Reference proteome</keyword>
<dbReference type="SUPFAM" id="SSF50729">
    <property type="entry name" value="PH domain-like"/>
    <property type="match status" value="1"/>
</dbReference>
<dbReference type="EMBL" id="KK112609">
    <property type="protein sequence ID" value="KFM58093.1"/>
    <property type="molecule type" value="Genomic_DNA"/>
</dbReference>
<protein>
    <submittedName>
        <fullName evidence="2">SH2 domain-containing protein 5</fullName>
    </submittedName>
</protein>
<dbReference type="OrthoDB" id="10013007at2759"/>
<organism evidence="2 3">
    <name type="scientific">Stegodyphus mimosarum</name>
    <name type="common">African social velvet spider</name>
    <dbReference type="NCBI Taxonomy" id="407821"/>
    <lineage>
        <taxon>Eukaryota</taxon>
        <taxon>Metazoa</taxon>
        <taxon>Ecdysozoa</taxon>
        <taxon>Arthropoda</taxon>
        <taxon>Chelicerata</taxon>
        <taxon>Arachnida</taxon>
        <taxon>Araneae</taxon>
        <taxon>Araneomorphae</taxon>
        <taxon>Entelegynae</taxon>
        <taxon>Eresoidea</taxon>
        <taxon>Eresidae</taxon>
        <taxon>Stegodyphus</taxon>
    </lineage>
</organism>
<dbReference type="PANTHER" id="PTHR15832:SF2">
    <property type="entry name" value="SH2 DOMAIN-CONTAINING PROTEIN"/>
    <property type="match status" value="1"/>
</dbReference>
<dbReference type="InterPro" id="IPR006020">
    <property type="entry name" value="PTB/PI_dom"/>
</dbReference>
<dbReference type="PROSITE" id="PS01179">
    <property type="entry name" value="PID"/>
    <property type="match status" value="1"/>
</dbReference>
<dbReference type="PANTHER" id="PTHR15832">
    <property type="entry name" value="SHC (SRC HOMOLOGY DOMAIN C-TERMINAL) ADAPTOR HOMOLOG"/>
    <property type="match status" value="1"/>
</dbReference>
<gene>
    <name evidence="2" type="ORF">X975_24513</name>
</gene>
<dbReference type="Pfam" id="PF00640">
    <property type="entry name" value="PID"/>
    <property type="match status" value="1"/>
</dbReference>
<feature type="non-terminal residue" evidence="2">
    <location>
        <position position="55"/>
    </location>
</feature>
<dbReference type="Gene3D" id="2.30.29.30">
    <property type="entry name" value="Pleckstrin-homology domain (PH domain)/Phosphotyrosine-binding domain (PTB)"/>
    <property type="match status" value="1"/>
</dbReference>
<dbReference type="AlphaFoldDB" id="A0A087SZ04"/>
<accession>A0A087SZ04</accession>
<sequence length="55" mass="6094">MRDTGRKKSVLLVVSLTGIKVCSLDGKSVLMAHALRRISFATCDPEHCQFSFLAR</sequence>
<feature type="domain" description="PID" evidence="1">
    <location>
        <begin position="6"/>
        <end position="42"/>
    </location>
</feature>
<dbReference type="Proteomes" id="UP000054359">
    <property type="component" value="Unassembled WGS sequence"/>
</dbReference>
<reference evidence="2 3" key="1">
    <citation type="submission" date="2013-11" db="EMBL/GenBank/DDBJ databases">
        <title>Genome sequencing of Stegodyphus mimosarum.</title>
        <authorList>
            <person name="Bechsgaard J."/>
        </authorList>
    </citation>
    <scope>NUCLEOTIDE SEQUENCE [LARGE SCALE GENOMIC DNA]</scope>
</reference>
<evidence type="ECO:0000313" key="3">
    <source>
        <dbReference type="Proteomes" id="UP000054359"/>
    </source>
</evidence>
<dbReference type="InterPro" id="IPR011993">
    <property type="entry name" value="PH-like_dom_sf"/>
</dbReference>
<evidence type="ECO:0000259" key="1">
    <source>
        <dbReference type="PROSITE" id="PS01179"/>
    </source>
</evidence>
<proteinExistence type="predicted"/>
<evidence type="ECO:0000313" key="2">
    <source>
        <dbReference type="EMBL" id="KFM58093.1"/>
    </source>
</evidence>
<name>A0A087SZ04_STEMI</name>